<feature type="domain" description="AB hydrolase-1" evidence="2">
    <location>
        <begin position="171"/>
        <end position="292"/>
    </location>
</feature>
<feature type="signal peptide" evidence="1">
    <location>
        <begin position="1"/>
        <end position="20"/>
    </location>
</feature>
<dbReference type="InterPro" id="IPR053145">
    <property type="entry name" value="AB_hydrolase_Est10"/>
</dbReference>
<organism evidence="4 5">
    <name type="scientific">Pedobacter flavus</name>
    <dbReference type="NCBI Taxonomy" id="3113906"/>
    <lineage>
        <taxon>Bacteria</taxon>
        <taxon>Pseudomonadati</taxon>
        <taxon>Bacteroidota</taxon>
        <taxon>Sphingobacteriia</taxon>
        <taxon>Sphingobacteriales</taxon>
        <taxon>Sphingobacteriaceae</taxon>
        <taxon>Pedobacter</taxon>
    </lineage>
</organism>
<dbReference type="GO" id="GO:0016787">
    <property type="term" value="F:hydrolase activity"/>
    <property type="evidence" value="ECO:0007669"/>
    <property type="project" value="UniProtKB-KW"/>
</dbReference>
<evidence type="ECO:0000256" key="1">
    <source>
        <dbReference type="SAM" id="SignalP"/>
    </source>
</evidence>
<keyword evidence="4" id="KW-0378">Hydrolase</keyword>
<evidence type="ECO:0000313" key="4">
    <source>
        <dbReference type="EMBL" id="MEE1884131.1"/>
    </source>
</evidence>
<evidence type="ECO:0000313" key="5">
    <source>
        <dbReference type="Proteomes" id="UP001337681"/>
    </source>
</evidence>
<evidence type="ECO:0000259" key="2">
    <source>
        <dbReference type="Pfam" id="PF12697"/>
    </source>
</evidence>
<protein>
    <submittedName>
        <fullName evidence="4">Alpha/beta fold hydrolase</fullName>
    </submittedName>
</protein>
<keyword evidence="1" id="KW-0732">Signal</keyword>
<dbReference type="Pfam" id="PF13026">
    <property type="entry name" value="DUF3887"/>
    <property type="match status" value="1"/>
</dbReference>
<dbReference type="InterPro" id="IPR000073">
    <property type="entry name" value="AB_hydrolase_1"/>
</dbReference>
<dbReference type="RefSeq" id="WP_330145049.1">
    <property type="nucleotide sequence ID" value="NZ_JAZDQU010000001.1"/>
</dbReference>
<dbReference type="EMBL" id="JAZDQU010000001">
    <property type="protein sequence ID" value="MEE1884131.1"/>
    <property type="molecule type" value="Genomic_DNA"/>
</dbReference>
<sequence>MKKFLIATILFFSTTLTIQAQNIFELISTSQNFFETLEKGNYEEAQGFFDLTAKEKITPESLNSLWSQLKTAYGEYKSVDLVKSSNEGDLFRVIVEVSFSNSSQNILMVYNKSQKLVGIFLAPKTETIEYKLPTYADTTKFSEKEVFIETKQYKLVGKFTYPKNAQNFPVVVLVHGSGPSDMDQTVGPNKSFKDISAGLATQGVATIRYVKRSMIYDLNGAITVKEETIEDALTALALAKKMQGVNPKKVYLYGHSLGGMLAPRIASSVPDLAGLIIAAGPARTLTDVILDQNKYFLNLSKDTTVNSNERFDEIVKFLEPSKIKTLGNIKPDSLLVGLPASYWVDLNSMNQINLLKGMPKPRVFVAQGGMDFQVSETDFNLWQKTITGRKNATAKLYPDLDHFFMPQKEKGTPQQYQVPGNVSEQYIKDLANWILEK</sequence>
<dbReference type="Gene3D" id="3.40.50.1820">
    <property type="entry name" value="alpha/beta hydrolase"/>
    <property type="match status" value="1"/>
</dbReference>
<feature type="chain" id="PRO_5046866750" evidence="1">
    <location>
        <begin position="21"/>
        <end position="437"/>
    </location>
</feature>
<dbReference type="PANTHER" id="PTHR43265">
    <property type="entry name" value="ESTERASE ESTD"/>
    <property type="match status" value="1"/>
</dbReference>
<dbReference type="Proteomes" id="UP001337681">
    <property type="component" value="Unassembled WGS sequence"/>
</dbReference>
<dbReference type="Gene3D" id="3.10.450.590">
    <property type="match status" value="1"/>
</dbReference>
<dbReference type="Pfam" id="PF12697">
    <property type="entry name" value="Abhydrolase_6"/>
    <property type="match status" value="1"/>
</dbReference>
<proteinExistence type="predicted"/>
<dbReference type="PANTHER" id="PTHR43265:SF1">
    <property type="entry name" value="ESTERASE ESTD"/>
    <property type="match status" value="1"/>
</dbReference>
<name>A0ABU7H0S7_9SPHI</name>
<comment type="caution">
    <text evidence="4">The sequence shown here is derived from an EMBL/GenBank/DDBJ whole genome shotgun (WGS) entry which is preliminary data.</text>
</comment>
<evidence type="ECO:0000259" key="3">
    <source>
        <dbReference type="Pfam" id="PF13026"/>
    </source>
</evidence>
<reference evidence="4 5" key="1">
    <citation type="submission" date="2024-01" db="EMBL/GenBank/DDBJ databases">
        <title>Pedobacter sp. nov., isolated from oil-contaminated soil.</title>
        <authorList>
            <person name="Le N.T.T."/>
        </authorList>
    </citation>
    <scope>NUCLEOTIDE SEQUENCE [LARGE SCALE GENOMIC DNA]</scope>
    <source>
        <strain evidence="4 5">VNH31</strain>
    </source>
</reference>
<gene>
    <name evidence="4" type="ORF">VRU49_01750</name>
</gene>
<dbReference type="SUPFAM" id="SSF53474">
    <property type="entry name" value="alpha/beta-Hydrolases"/>
    <property type="match status" value="1"/>
</dbReference>
<keyword evidence="5" id="KW-1185">Reference proteome</keyword>
<dbReference type="InterPro" id="IPR029058">
    <property type="entry name" value="AB_hydrolase_fold"/>
</dbReference>
<feature type="domain" description="DUF3887" evidence="3">
    <location>
        <begin position="30"/>
        <end position="118"/>
    </location>
</feature>
<dbReference type="InterPro" id="IPR024981">
    <property type="entry name" value="DUF3887"/>
</dbReference>
<accession>A0ABU7H0S7</accession>